<protein>
    <submittedName>
        <fullName evidence="1">Uncharacterized protein</fullName>
    </submittedName>
</protein>
<sequence>MNKRTIENYKKDTKSPDLSTQIDAVRNFISHFSTQNDSKDDQFFIQYFPLELYQQFIQICNFGVIVDRYQEIQMLFIEVFTFIFRHKNFVMDCMTQSFVLLFTLFIHTSKNCSETVPEALFDSIINCVSYHQNKILFINKDAMFKFRLFFNIEDIEITEKYLNMCESVYNFVGDIRYLSCIKLTEGVEYLIVQCLYSNIGYYIRILIIVFRMLLQNRILDDISFIMNNFYKITVSILSHDYTVYQEAMIINSLSKIWTGIYTRSQKRFIIDKMEKLTTLCTVFAIHLSNKLHKAFQYGYNFQFTRNNKMKLYIIYLTIIAYYPIEHVLNHSLNKVLTKLHLSFQMYFEKYSTEDLSIEDQLHFFQYYIKSYSITCLSLSSRDDEAIKNFLKKIITNPLLSNIL</sequence>
<proteinExistence type="predicted"/>
<accession>A0A0C2MCG6</accession>
<dbReference type="AlphaFoldDB" id="A0A0C2MCG6"/>
<gene>
    <name evidence="1" type="ORF">RF11_03401</name>
</gene>
<evidence type="ECO:0000313" key="1">
    <source>
        <dbReference type="EMBL" id="KII64796.1"/>
    </source>
</evidence>
<dbReference type="Proteomes" id="UP000031668">
    <property type="component" value="Unassembled WGS sequence"/>
</dbReference>
<keyword evidence="2" id="KW-1185">Reference proteome</keyword>
<reference evidence="1 2" key="1">
    <citation type="journal article" date="2014" name="Genome Biol. Evol.">
        <title>The genome of the myxosporean Thelohanellus kitauei shows adaptations to nutrient acquisition within its fish host.</title>
        <authorList>
            <person name="Yang Y."/>
            <person name="Xiong J."/>
            <person name="Zhou Z."/>
            <person name="Huo F."/>
            <person name="Miao W."/>
            <person name="Ran C."/>
            <person name="Liu Y."/>
            <person name="Zhang J."/>
            <person name="Feng J."/>
            <person name="Wang M."/>
            <person name="Wang M."/>
            <person name="Wang L."/>
            <person name="Yao B."/>
        </authorList>
    </citation>
    <scope>NUCLEOTIDE SEQUENCE [LARGE SCALE GENOMIC DNA]</scope>
    <source>
        <strain evidence="1">Wuqing</strain>
    </source>
</reference>
<dbReference type="EMBL" id="JWZT01004097">
    <property type="protein sequence ID" value="KII64796.1"/>
    <property type="molecule type" value="Genomic_DNA"/>
</dbReference>
<organism evidence="1 2">
    <name type="scientific">Thelohanellus kitauei</name>
    <name type="common">Myxosporean</name>
    <dbReference type="NCBI Taxonomy" id="669202"/>
    <lineage>
        <taxon>Eukaryota</taxon>
        <taxon>Metazoa</taxon>
        <taxon>Cnidaria</taxon>
        <taxon>Myxozoa</taxon>
        <taxon>Myxosporea</taxon>
        <taxon>Bivalvulida</taxon>
        <taxon>Platysporina</taxon>
        <taxon>Myxobolidae</taxon>
        <taxon>Thelohanellus</taxon>
    </lineage>
</organism>
<name>A0A0C2MCG6_THEKT</name>
<evidence type="ECO:0000313" key="2">
    <source>
        <dbReference type="Proteomes" id="UP000031668"/>
    </source>
</evidence>
<comment type="caution">
    <text evidence="1">The sequence shown here is derived from an EMBL/GenBank/DDBJ whole genome shotgun (WGS) entry which is preliminary data.</text>
</comment>